<dbReference type="EMBL" id="LNQE01001516">
    <property type="protein sequence ID" value="KUG16049.1"/>
    <property type="molecule type" value="Genomic_DNA"/>
</dbReference>
<organism evidence="2">
    <name type="scientific">hydrocarbon metagenome</name>
    <dbReference type="NCBI Taxonomy" id="938273"/>
    <lineage>
        <taxon>unclassified sequences</taxon>
        <taxon>metagenomes</taxon>
        <taxon>ecological metagenomes</taxon>
    </lineage>
</organism>
<dbReference type="NCBIfam" id="NF041800">
    <property type="entry name" value="Hsp20"/>
    <property type="match status" value="1"/>
</dbReference>
<gene>
    <name evidence="2" type="ORF">ASZ90_014277</name>
</gene>
<keyword evidence="2" id="KW-0346">Stress response</keyword>
<evidence type="ECO:0000259" key="1">
    <source>
        <dbReference type="PROSITE" id="PS01031"/>
    </source>
</evidence>
<dbReference type="InterPro" id="IPR002068">
    <property type="entry name" value="A-crystallin/Hsp20_dom"/>
</dbReference>
<evidence type="ECO:0000313" key="2">
    <source>
        <dbReference type="EMBL" id="KUG16049.1"/>
    </source>
</evidence>
<dbReference type="PROSITE" id="PS01031">
    <property type="entry name" value="SHSP"/>
    <property type="match status" value="1"/>
</dbReference>
<dbReference type="Gene3D" id="2.60.40.790">
    <property type="match status" value="1"/>
</dbReference>
<comment type="caution">
    <text evidence="2">The sequence shown here is derived from an EMBL/GenBank/DDBJ whole genome shotgun (WGS) entry which is preliminary data.</text>
</comment>
<protein>
    <submittedName>
        <fullName evidence="2">Small heat shock protein</fullName>
    </submittedName>
</protein>
<sequence length="195" mass="22919">MWDKKYPSIFDIFESFTKGFPFERKERFEDDWFKEPFESMIQRFEESMPSEFNELVREEKTPSGVSRRYGPFVYGFSYTAEPGKEPIFQEFGNIKPSHRGIEPSEGREPLVDVMSEKDKFKVFVELPGVEKEKVKLDVADDSVEIKTDDEKKFYKMIYLDSTIDPDSAKASYKNGILTLELDKKEKRKGKEVKID</sequence>
<dbReference type="InterPro" id="IPR008978">
    <property type="entry name" value="HSP20-like_chaperone"/>
</dbReference>
<dbReference type="AlphaFoldDB" id="A0A0W8F5F1"/>
<accession>A0A0W8F5F1</accession>
<name>A0A0W8F5F1_9ZZZZ</name>
<dbReference type="CDD" id="cd06464">
    <property type="entry name" value="ACD_sHsps-like"/>
    <property type="match status" value="1"/>
</dbReference>
<dbReference type="Pfam" id="PF00011">
    <property type="entry name" value="HSP20"/>
    <property type="match status" value="1"/>
</dbReference>
<proteinExistence type="predicted"/>
<reference evidence="2" key="1">
    <citation type="journal article" date="2015" name="Proc. Natl. Acad. Sci. U.S.A.">
        <title>Networks of energetic and metabolic interactions define dynamics in microbial communities.</title>
        <authorList>
            <person name="Embree M."/>
            <person name="Liu J.K."/>
            <person name="Al-Bassam M.M."/>
            <person name="Zengler K."/>
        </authorList>
    </citation>
    <scope>NUCLEOTIDE SEQUENCE</scope>
</reference>
<feature type="domain" description="SHSP" evidence="1">
    <location>
        <begin position="101"/>
        <end position="195"/>
    </location>
</feature>
<dbReference type="SUPFAM" id="SSF49764">
    <property type="entry name" value="HSP20-like chaperones"/>
    <property type="match status" value="1"/>
</dbReference>